<dbReference type="SUPFAM" id="SSF53822">
    <property type="entry name" value="Periplasmic binding protein-like I"/>
    <property type="match status" value="1"/>
</dbReference>
<dbReference type="GO" id="GO:0003700">
    <property type="term" value="F:DNA-binding transcription factor activity"/>
    <property type="evidence" value="ECO:0007669"/>
    <property type="project" value="TreeGrafter"/>
</dbReference>
<dbReference type="PANTHER" id="PTHR30146:SF151">
    <property type="entry name" value="HTH-TYPE TRANSCRIPTIONAL REPRESSOR CYTR"/>
    <property type="match status" value="1"/>
</dbReference>
<keyword evidence="7" id="KW-1185">Reference proteome</keyword>
<evidence type="ECO:0000256" key="4">
    <source>
        <dbReference type="ARBA" id="ARBA00023163"/>
    </source>
</evidence>
<dbReference type="InterPro" id="IPR046335">
    <property type="entry name" value="LacI/GalR-like_sensor"/>
</dbReference>
<dbReference type="InterPro" id="IPR028082">
    <property type="entry name" value="Peripla_BP_I"/>
</dbReference>
<dbReference type="InterPro" id="IPR010982">
    <property type="entry name" value="Lambda_DNA-bd_dom_sf"/>
</dbReference>
<protein>
    <submittedName>
        <fullName evidence="6">Transcriptional regulator CytR</fullName>
    </submittedName>
</protein>
<dbReference type="CDD" id="cd01392">
    <property type="entry name" value="HTH_LacI"/>
    <property type="match status" value="1"/>
</dbReference>
<evidence type="ECO:0000259" key="5">
    <source>
        <dbReference type="PROSITE" id="PS50932"/>
    </source>
</evidence>
<reference evidence="6 7" key="1">
    <citation type="submission" date="2018-08" db="EMBL/GenBank/DDBJ databases">
        <title>Salinimonas sediminis sp. nov., a piezophilic bacterium isolated from a deep-sea sediment sample from the New Britain Trench.</title>
        <authorList>
            <person name="Cao J."/>
        </authorList>
    </citation>
    <scope>NUCLEOTIDE SEQUENCE [LARGE SCALE GENOMIC DNA]</scope>
    <source>
        <strain evidence="6 7">N102</strain>
    </source>
</reference>
<proteinExistence type="predicted"/>
<dbReference type="SMART" id="SM00354">
    <property type="entry name" value="HTH_LACI"/>
    <property type="match status" value="1"/>
</dbReference>
<gene>
    <name evidence="6" type="ORF">D0Y50_11985</name>
</gene>
<evidence type="ECO:0000313" key="7">
    <source>
        <dbReference type="Proteomes" id="UP000262073"/>
    </source>
</evidence>
<accession>A0A346NN98</accession>
<evidence type="ECO:0000256" key="2">
    <source>
        <dbReference type="ARBA" id="ARBA00023015"/>
    </source>
</evidence>
<dbReference type="RefSeq" id="WP_108568226.1">
    <property type="nucleotide sequence ID" value="NZ_CP031769.1"/>
</dbReference>
<dbReference type="Gene3D" id="3.40.50.2300">
    <property type="match status" value="2"/>
</dbReference>
<dbReference type="SUPFAM" id="SSF47413">
    <property type="entry name" value="lambda repressor-like DNA-binding domains"/>
    <property type="match status" value="1"/>
</dbReference>
<dbReference type="CDD" id="cd06284">
    <property type="entry name" value="PBP1_LacI-like"/>
    <property type="match status" value="1"/>
</dbReference>
<dbReference type="InterPro" id="IPR000843">
    <property type="entry name" value="HTH_LacI"/>
</dbReference>
<feature type="domain" description="HTH lacI-type" evidence="5">
    <location>
        <begin position="2"/>
        <end position="56"/>
    </location>
</feature>
<keyword evidence="2" id="KW-0805">Transcription regulation</keyword>
<dbReference type="Pfam" id="PF00356">
    <property type="entry name" value="LacI"/>
    <property type="match status" value="1"/>
</dbReference>
<dbReference type="PROSITE" id="PS50932">
    <property type="entry name" value="HTH_LACI_2"/>
    <property type="match status" value="1"/>
</dbReference>
<dbReference type="EMBL" id="CP031769">
    <property type="protein sequence ID" value="AXR07005.1"/>
    <property type="molecule type" value="Genomic_DNA"/>
</dbReference>
<evidence type="ECO:0000256" key="1">
    <source>
        <dbReference type="ARBA" id="ARBA00022491"/>
    </source>
</evidence>
<dbReference type="AlphaFoldDB" id="A0A346NN98"/>
<dbReference type="Pfam" id="PF13377">
    <property type="entry name" value="Peripla_BP_3"/>
    <property type="match status" value="1"/>
</dbReference>
<dbReference type="GO" id="GO:0000976">
    <property type="term" value="F:transcription cis-regulatory region binding"/>
    <property type="evidence" value="ECO:0007669"/>
    <property type="project" value="TreeGrafter"/>
</dbReference>
<sequence>MATIRDVSRESGLSIATVSRAISNPEMVSKHSLQRVNEAIEKLQYKPNLSSQKFRLQRTNTIVVLVPNIANLFFAQLISGIEDVAARRGYNVLLGDTRDSVTRESEFISLVETRQADGLIQLRPHDDDAPLPDPTIKAVNAGGCAGTPYHSVRIDNIEAASKVVKYLLSLGHTRIGVISGLSNNRHSIDRLQGYKQALESAGIAYDDEIIVEGDFSLWSGFNAVQHLSQVANKPTALFCMSDDMAIGAIKGLKEKGLQVPEDISVTGFDDIDVANYYDPALTTVRQPAVKIGEKAAELLLQMIEGETPKVQEYILPYELISRESTSAPKRV</sequence>
<dbReference type="OrthoDB" id="9798934at2"/>
<keyword evidence="1" id="KW-0678">Repressor</keyword>
<evidence type="ECO:0000313" key="6">
    <source>
        <dbReference type="EMBL" id="AXR07005.1"/>
    </source>
</evidence>
<organism evidence="6 7">
    <name type="scientific">Salinimonas sediminis</name>
    <dbReference type="NCBI Taxonomy" id="2303538"/>
    <lineage>
        <taxon>Bacteria</taxon>
        <taxon>Pseudomonadati</taxon>
        <taxon>Pseudomonadota</taxon>
        <taxon>Gammaproteobacteria</taxon>
        <taxon>Alteromonadales</taxon>
        <taxon>Alteromonadaceae</taxon>
        <taxon>Alteromonas/Salinimonas group</taxon>
        <taxon>Salinimonas</taxon>
    </lineage>
</organism>
<name>A0A346NN98_9ALTE</name>
<dbReference type="KEGG" id="salm:D0Y50_11985"/>
<dbReference type="Proteomes" id="UP000262073">
    <property type="component" value="Chromosome"/>
</dbReference>
<keyword evidence="3" id="KW-0238">DNA-binding</keyword>
<evidence type="ECO:0000256" key="3">
    <source>
        <dbReference type="ARBA" id="ARBA00023125"/>
    </source>
</evidence>
<keyword evidence="4" id="KW-0804">Transcription</keyword>
<dbReference type="Gene3D" id="1.10.260.40">
    <property type="entry name" value="lambda repressor-like DNA-binding domains"/>
    <property type="match status" value="1"/>
</dbReference>
<dbReference type="PANTHER" id="PTHR30146">
    <property type="entry name" value="LACI-RELATED TRANSCRIPTIONAL REPRESSOR"/>
    <property type="match status" value="1"/>
</dbReference>